<keyword evidence="2" id="KW-0472">Membrane</keyword>
<proteinExistence type="predicted"/>
<keyword evidence="2" id="KW-0812">Transmembrane</keyword>
<keyword evidence="4" id="KW-1185">Reference proteome</keyword>
<feature type="transmembrane region" description="Helical" evidence="2">
    <location>
        <begin position="240"/>
        <end position="263"/>
    </location>
</feature>
<accession>A0AAD6N154</accession>
<evidence type="ECO:0000313" key="4">
    <source>
        <dbReference type="Proteomes" id="UP001215712"/>
    </source>
</evidence>
<feature type="region of interest" description="Disordered" evidence="1">
    <location>
        <begin position="73"/>
        <end position="98"/>
    </location>
</feature>
<keyword evidence="2" id="KW-1133">Transmembrane helix</keyword>
<feature type="transmembrane region" description="Helical" evidence="2">
    <location>
        <begin position="130"/>
        <end position="154"/>
    </location>
</feature>
<gene>
    <name evidence="3" type="ORF">N7493_000614</name>
</gene>
<feature type="compositionally biased region" description="Polar residues" evidence="1">
    <location>
        <begin position="87"/>
        <end position="97"/>
    </location>
</feature>
<organism evidence="3 4">
    <name type="scientific">Penicillium malachiteum</name>
    <dbReference type="NCBI Taxonomy" id="1324776"/>
    <lineage>
        <taxon>Eukaryota</taxon>
        <taxon>Fungi</taxon>
        <taxon>Dikarya</taxon>
        <taxon>Ascomycota</taxon>
        <taxon>Pezizomycotina</taxon>
        <taxon>Eurotiomycetes</taxon>
        <taxon>Eurotiomycetidae</taxon>
        <taxon>Eurotiales</taxon>
        <taxon>Aspergillaceae</taxon>
        <taxon>Penicillium</taxon>
    </lineage>
</organism>
<evidence type="ECO:0000256" key="2">
    <source>
        <dbReference type="SAM" id="Phobius"/>
    </source>
</evidence>
<sequence length="868" mass="95612">MTESRESQHTLLPEEEDLVTVHPDRSWNPLGRRGSPLEPDYSYALNHYNSRESESLSFTDEVMRDVGLGISNDSGDTFPARGKRDSYLSSDPSQPNTPGFVRTPLGTPGFSAPKHLSNCRSRSTVLQRRFGWVPISMFILALYATVFSGIYLMVAFVKPRWGNVGSGQTMNASTASLLCAFFAKTIELAYVTICVAFLGQVLSRRALTKDSRGITISDMNMRSWIMQPGSIFVRWEAVRYSAMTFLGLIALTSTIVAMLYTTAAEALGKSERTRHYHIIACVYYILTANPITSIVSPKLSNGQNKSTILWGQVQASFANPYYLSNNCQSPIPESMDTKNRNGTCLSIEHAGAAYHNYQQWIQTWTELIISGNDTSNKLANRPKPTGSMWDNTTITGTWIQVQDITELSQKWGRMVNNITMAFPHTGIPAAAMDEKNGLSQPQEASGEGKYNIEAGVPSPAVNVMCAGMNRSELAPIVYTAWPNGSANFNATTWTESAAPYIPVYPAWLNSTVVDSFFGFGPEYGQEPPIFGTYPDEYNTIINITGVWPANAVYLLGKPESSEPEYVMCAIRAKLTGVCSTSYDAASSGAALYTLCEDSSNKLQYNKQVSNFVEGDWSPDWKNVAGDWASALSLGSGITSADASNERLIMQMMPLYDNTTGKYTLNPKLPSIGEALAVMSGCTLILGTQHTPFVQGWNYTTENNDTLPEPVYQHFNAKLQVAGYQSGGSEGWQDVFFVVLVFAFITSAGCLVFMIIEARGHQVTDFTEPQNLFALAVNSPQSSRLHGACGCGPEGHQMNERWFIGMEENDEHYYIRAKADGTDPDGRSPGYARVATIDEEMEEGINSVSPAVNEFRRLSKRGSWLGKFY</sequence>
<feature type="transmembrane region" description="Helical" evidence="2">
    <location>
        <begin position="174"/>
        <end position="199"/>
    </location>
</feature>
<evidence type="ECO:0000313" key="3">
    <source>
        <dbReference type="EMBL" id="KAJ5740742.1"/>
    </source>
</evidence>
<dbReference type="EMBL" id="JAQJAN010000001">
    <property type="protein sequence ID" value="KAJ5740742.1"/>
    <property type="molecule type" value="Genomic_DNA"/>
</dbReference>
<reference evidence="3" key="1">
    <citation type="journal article" date="2023" name="IMA Fungus">
        <title>Comparative genomic study of the Penicillium genus elucidates a diverse pangenome and 15 lateral gene transfer events.</title>
        <authorList>
            <person name="Petersen C."/>
            <person name="Sorensen T."/>
            <person name="Nielsen M.R."/>
            <person name="Sondergaard T.E."/>
            <person name="Sorensen J.L."/>
            <person name="Fitzpatrick D.A."/>
            <person name="Frisvad J.C."/>
            <person name="Nielsen K.L."/>
        </authorList>
    </citation>
    <scope>NUCLEOTIDE SEQUENCE</scope>
    <source>
        <strain evidence="3">IBT 17514</strain>
    </source>
</reference>
<protein>
    <submittedName>
        <fullName evidence="3">Uncharacterized protein</fullName>
    </submittedName>
</protein>
<feature type="region of interest" description="Disordered" evidence="1">
    <location>
        <begin position="1"/>
        <end position="35"/>
    </location>
</feature>
<comment type="caution">
    <text evidence="3">The sequence shown here is derived from an EMBL/GenBank/DDBJ whole genome shotgun (WGS) entry which is preliminary data.</text>
</comment>
<reference evidence="3" key="2">
    <citation type="submission" date="2023-01" db="EMBL/GenBank/DDBJ databases">
        <authorList>
            <person name="Petersen C."/>
        </authorList>
    </citation>
    <scope>NUCLEOTIDE SEQUENCE</scope>
    <source>
        <strain evidence="3">IBT 17514</strain>
    </source>
</reference>
<dbReference type="Proteomes" id="UP001215712">
    <property type="component" value="Unassembled WGS sequence"/>
</dbReference>
<evidence type="ECO:0000256" key="1">
    <source>
        <dbReference type="SAM" id="MobiDB-lite"/>
    </source>
</evidence>
<feature type="transmembrane region" description="Helical" evidence="2">
    <location>
        <begin position="734"/>
        <end position="755"/>
    </location>
</feature>
<dbReference type="AlphaFoldDB" id="A0AAD6N154"/>
<name>A0AAD6N154_9EURO</name>